<accession>A0A1F5ZN22</accession>
<evidence type="ECO:0000256" key="1">
    <source>
        <dbReference type="ARBA" id="ARBA00022741"/>
    </source>
</evidence>
<evidence type="ECO:0000313" key="4">
    <source>
        <dbReference type="EMBL" id="OGG13735.1"/>
    </source>
</evidence>
<dbReference type="Gene3D" id="3.40.50.300">
    <property type="entry name" value="P-loop containing nucleotide triphosphate hydrolases"/>
    <property type="match status" value="1"/>
</dbReference>
<keyword evidence="1" id="KW-0547">Nucleotide-binding</keyword>
<gene>
    <name evidence="4" type="ORF">A2773_02735</name>
</gene>
<reference evidence="4 5" key="1">
    <citation type="journal article" date="2016" name="Nat. Commun.">
        <title>Thousands of microbial genomes shed light on interconnected biogeochemical processes in an aquifer system.</title>
        <authorList>
            <person name="Anantharaman K."/>
            <person name="Brown C.T."/>
            <person name="Hug L.A."/>
            <person name="Sharon I."/>
            <person name="Castelle C.J."/>
            <person name="Probst A.J."/>
            <person name="Thomas B.C."/>
            <person name="Singh A."/>
            <person name="Wilkins M.J."/>
            <person name="Karaoz U."/>
            <person name="Brodie E.L."/>
            <person name="Williams K.H."/>
            <person name="Hubbard S.S."/>
            <person name="Banfield J.F."/>
        </authorList>
    </citation>
    <scope>NUCLEOTIDE SEQUENCE [LARGE SCALE GENOMIC DNA]</scope>
</reference>
<dbReference type="AlphaFoldDB" id="A0A1F5ZN22"/>
<evidence type="ECO:0000259" key="3">
    <source>
        <dbReference type="Pfam" id="PF06414"/>
    </source>
</evidence>
<dbReference type="SUPFAM" id="SSF52540">
    <property type="entry name" value="P-loop containing nucleoside triphosphate hydrolases"/>
    <property type="match status" value="1"/>
</dbReference>
<protein>
    <recommendedName>
        <fullName evidence="3">Zeta toxin domain-containing protein</fullName>
    </recommendedName>
</protein>
<proteinExistence type="predicted"/>
<dbReference type="EMBL" id="MFJE01000038">
    <property type="protein sequence ID" value="OGG13735.1"/>
    <property type="molecule type" value="Genomic_DNA"/>
</dbReference>
<dbReference type="GO" id="GO:0016301">
    <property type="term" value="F:kinase activity"/>
    <property type="evidence" value="ECO:0007669"/>
    <property type="project" value="InterPro"/>
</dbReference>
<evidence type="ECO:0000313" key="5">
    <source>
        <dbReference type="Proteomes" id="UP000177383"/>
    </source>
</evidence>
<dbReference type="Proteomes" id="UP000177383">
    <property type="component" value="Unassembled WGS sequence"/>
</dbReference>
<comment type="caution">
    <text evidence="4">The sequence shown here is derived from an EMBL/GenBank/DDBJ whole genome shotgun (WGS) entry which is preliminary data.</text>
</comment>
<dbReference type="InterPro" id="IPR010488">
    <property type="entry name" value="Zeta_toxin_domain"/>
</dbReference>
<feature type="domain" description="Zeta toxin" evidence="3">
    <location>
        <begin position="29"/>
        <end position="213"/>
    </location>
</feature>
<dbReference type="Pfam" id="PF06414">
    <property type="entry name" value="Zeta_toxin"/>
    <property type="match status" value="1"/>
</dbReference>
<dbReference type="InterPro" id="IPR027417">
    <property type="entry name" value="P-loop_NTPase"/>
</dbReference>
<name>A0A1F5ZN22_9BACT</name>
<evidence type="ECO:0000256" key="2">
    <source>
        <dbReference type="ARBA" id="ARBA00022840"/>
    </source>
</evidence>
<sequence>MTDEEIRIQAVVLAKRNKVRIAKELTDPAKYEPDAMSISVFMAGSPGAGKTEFSKNLIKILEKDHDGHVVRIDNDEIRQLIPGYIGNNSHLFQGATSLIVEKMHDLVLHRGQSFILDNTFAQYEKAADNIRRSLEKSRPVFIFYIYQKPETAWKFTQAREKDEGRSIPKAAFIKQFLGARESINRVSEEFKGKVTIFLVKKNFEDNSDESIYKIHQGREQIDRYIGEEYTEEKLEKYL</sequence>
<organism evidence="4 5">
    <name type="scientific">Candidatus Gottesmanbacteria bacterium RIFCSPHIGHO2_01_FULL_39_10</name>
    <dbReference type="NCBI Taxonomy" id="1798375"/>
    <lineage>
        <taxon>Bacteria</taxon>
        <taxon>Candidatus Gottesmaniibacteriota</taxon>
    </lineage>
</organism>
<dbReference type="STRING" id="1798375.A2773_02735"/>
<dbReference type="GO" id="GO:0005524">
    <property type="term" value="F:ATP binding"/>
    <property type="evidence" value="ECO:0007669"/>
    <property type="project" value="UniProtKB-KW"/>
</dbReference>
<keyword evidence="2" id="KW-0067">ATP-binding</keyword>